<name>A0ABW1VLJ6_9MICO</name>
<dbReference type="PROSITE" id="PS50995">
    <property type="entry name" value="HTH_MARR_2"/>
    <property type="match status" value="1"/>
</dbReference>
<sequence length="173" mass="18906">MSTSEPRFTTLQQPLTRTDIVTEALPGALDDGAFTPRHLALLSNALVWAQSQAFRQEFALATNEWRVLSALASRPGQSATEISESLSANKAVISASVNTLAARGLLVLVDGARRSRALYLTGDGAEMHDRMAPIAMRGQRLIEEELGPAELSELNALLQRLTERARRLNDRAR</sequence>
<dbReference type="Gene3D" id="1.10.10.10">
    <property type="entry name" value="Winged helix-like DNA-binding domain superfamily/Winged helix DNA-binding domain"/>
    <property type="match status" value="1"/>
</dbReference>
<dbReference type="Proteomes" id="UP001596306">
    <property type="component" value="Unassembled WGS sequence"/>
</dbReference>
<dbReference type="Pfam" id="PF12802">
    <property type="entry name" value="MarR_2"/>
    <property type="match status" value="1"/>
</dbReference>
<keyword evidence="3" id="KW-1185">Reference proteome</keyword>
<protein>
    <submittedName>
        <fullName evidence="2">MarR family winged helix-turn-helix transcriptional regulator</fullName>
    </submittedName>
</protein>
<gene>
    <name evidence="2" type="ORF">ACFQB0_15355</name>
</gene>
<dbReference type="EMBL" id="JBHSTP010000006">
    <property type="protein sequence ID" value="MFC6357484.1"/>
    <property type="molecule type" value="Genomic_DNA"/>
</dbReference>
<comment type="caution">
    <text evidence="2">The sequence shown here is derived from an EMBL/GenBank/DDBJ whole genome shotgun (WGS) entry which is preliminary data.</text>
</comment>
<feature type="domain" description="HTH marR-type" evidence="1">
    <location>
        <begin position="32"/>
        <end position="163"/>
    </location>
</feature>
<evidence type="ECO:0000259" key="1">
    <source>
        <dbReference type="PROSITE" id="PS50995"/>
    </source>
</evidence>
<dbReference type="SUPFAM" id="SSF46785">
    <property type="entry name" value="Winged helix' DNA-binding domain"/>
    <property type="match status" value="1"/>
</dbReference>
<accession>A0ABW1VLJ6</accession>
<dbReference type="InterPro" id="IPR036388">
    <property type="entry name" value="WH-like_DNA-bd_sf"/>
</dbReference>
<dbReference type="SMART" id="SM00347">
    <property type="entry name" value="HTH_MARR"/>
    <property type="match status" value="1"/>
</dbReference>
<dbReference type="InterPro" id="IPR000835">
    <property type="entry name" value="HTH_MarR-typ"/>
</dbReference>
<evidence type="ECO:0000313" key="3">
    <source>
        <dbReference type="Proteomes" id="UP001596306"/>
    </source>
</evidence>
<reference evidence="3" key="1">
    <citation type="journal article" date="2019" name="Int. J. Syst. Evol. Microbiol.">
        <title>The Global Catalogue of Microorganisms (GCM) 10K type strain sequencing project: providing services to taxonomists for standard genome sequencing and annotation.</title>
        <authorList>
            <consortium name="The Broad Institute Genomics Platform"/>
            <consortium name="The Broad Institute Genome Sequencing Center for Infectious Disease"/>
            <person name="Wu L."/>
            <person name="Ma J."/>
        </authorList>
    </citation>
    <scope>NUCLEOTIDE SEQUENCE [LARGE SCALE GENOMIC DNA]</scope>
    <source>
        <strain evidence="3">CCUG 43304</strain>
    </source>
</reference>
<evidence type="ECO:0000313" key="2">
    <source>
        <dbReference type="EMBL" id="MFC6357484.1"/>
    </source>
</evidence>
<dbReference type="InterPro" id="IPR036390">
    <property type="entry name" value="WH_DNA-bd_sf"/>
</dbReference>
<organism evidence="2 3">
    <name type="scientific">Luethyella okanaganae</name>
    <dbReference type="NCBI Taxonomy" id="69372"/>
    <lineage>
        <taxon>Bacteria</taxon>
        <taxon>Bacillati</taxon>
        <taxon>Actinomycetota</taxon>
        <taxon>Actinomycetes</taxon>
        <taxon>Micrococcales</taxon>
        <taxon>Microbacteriaceae</taxon>
        <taxon>Luethyella</taxon>
    </lineage>
</organism>
<proteinExistence type="predicted"/>
<dbReference type="RefSeq" id="WP_386733310.1">
    <property type="nucleotide sequence ID" value="NZ_JBHSTP010000006.1"/>
</dbReference>